<evidence type="ECO:0000313" key="2">
    <source>
        <dbReference type="Proteomes" id="UP000286415"/>
    </source>
</evidence>
<protein>
    <submittedName>
        <fullName evidence="1">Uncharacterized protein</fullName>
    </submittedName>
</protein>
<dbReference type="EMBL" id="NIRI02000013">
    <property type="protein sequence ID" value="KAG5452987.1"/>
    <property type="molecule type" value="Genomic_DNA"/>
</dbReference>
<organism evidence="1 2">
    <name type="scientific">Clonorchis sinensis</name>
    <name type="common">Chinese liver fluke</name>
    <dbReference type="NCBI Taxonomy" id="79923"/>
    <lineage>
        <taxon>Eukaryota</taxon>
        <taxon>Metazoa</taxon>
        <taxon>Spiralia</taxon>
        <taxon>Lophotrochozoa</taxon>
        <taxon>Platyhelminthes</taxon>
        <taxon>Trematoda</taxon>
        <taxon>Digenea</taxon>
        <taxon>Opisthorchiida</taxon>
        <taxon>Opisthorchiata</taxon>
        <taxon>Opisthorchiidae</taxon>
        <taxon>Clonorchis</taxon>
    </lineage>
</organism>
<keyword evidence="2" id="KW-1185">Reference proteome</keyword>
<accession>A0A8T1MUC5</accession>
<sequence length="128" mass="14535">MPLLCPACAAEVFFDCYLGVNFRRECFLRVRVPPAANICPHTHIHCLSVTLFTVFLIGRIGRGSFTIRHLPIYFLLFLTTDFSGYSLGLDRLPHCSILQAENPVSTHYLFSVPRPSCTFGNHFSLLHY</sequence>
<name>A0A8T1MUC5_CLOSI</name>
<gene>
    <name evidence="1" type="ORF">CSKR_202376</name>
</gene>
<reference evidence="1 2" key="2">
    <citation type="journal article" date="2021" name="Genomics">
        <title>High-quality reference genome for Clonorchis sinensis.</title>
        <authorList>
            <person name="Young N.D."/>
            <person name="Stroehlein A.J."/>
            <person name="Kinkar L."/>
            <person name="Wang T."/>
            <person name="Sohn W.M."/>
            <person name="Chang B.C.H."/>
            <person name="Kaur P."/>
            <person name="Weisz D."/>
            <person name="Dudchenko O."/>
            <person name="Aiden E.L."/>
            <person name="Korhonen P.K."/>
            <person name="Gasser R.B."/>
        </authorList>
    </citation>
    <scope>NUCLEOTIDE SEQUENCE [LARGE SCALE GENOMIC DNA]</scope>
    <source>
        <strain evidence="1">Cs-k2</strain>
    </source>
</reference>
<reference evidence="1 2" key="1">
    <citation type="journal article" date="2018" name="Biotechnol. Adv.">
        <title>Improved genomic resources and new bioinformatic workflow for the carcinogenic parasite Clonorchis sinensis: Biotechnological implications.</title>
        <authorList>
            <person name="Wang D."/>
            <person name="Korhonen P.K."/>
            <person name="Gasser R.B."/>
            <person name="Young N.D."/>
        </authorList>
    </citation>
    <scope>NUCLEOTIDE SEQUENCE [LARGE SCALE GENOMIC DNA]</scope>
    <source>
        <strain evidence="1">Cs-k2</strain>
    </source>
</reference>
<comment type="caution">
    <text evidence="1">The sequence shown here is derived from an EMBL/GenBank/DDBJ whole genome shotgun (WGS) entry which is preliminary data.</text>
</comment>
<dbReference type="Proteomes" id="UP000286415">
    <property type="component" value="Unassembled WGS sequence"/>
</dbReference>
<evidence type="ECO:0000313" key="1">
    <source>
        <dbReference type="EMBL" id="KAG5452987.1"/>
    </source>
</evidence>
<dbReference type="AlphaFoldDB" id="A0A8T1MUC5"/>
<proteinExistence type="predicted"/>